<reference evidence="9 10" key="1">
    <citation type="journal article" date="2019" name="Sci. Rep.">
        <title>A high-quality genome of Eragrostis curvula grass provides insights into Poaceae evolution and supports new strategies to enhance forage quality.</title>
        <authorList>
            <person name="Carballo J."/>
            <person name="Santos B.A.C.M."/>
            <person name="Zappacosta D."/>
            <person name="Garbus I."/>
            <person name="Selva J.P."/>
            <person name="Gallo C.A."/>
            <person name="Diaz A."/>
            <person name="Albertini E."/>
            <person name="Caccamo M."/>
            <person name="Echenique V."/>
        </authorList>
    </citation>
    <scope>NUCLEOTIDE SEQUENCE [LARGE SCALE GENOMIC DNA]</scope>
    <source>
        <strain evidence="10">cv. Victoria</strain>
        <tissue evidence="9">Leaf</tissue>
    </source>
</reference>
<dbReference type="Proteomes" id="UP000324897">
    <property type="component" value="Chromosome 1"/>
</dbReference>
<dbReference type="GO" id="GO:0000987">
    <property type="term" value="F:cis-regulatory region sequence-specific DNA binding"/>
    <property type="evidence" value="ECO:0007669"/>
    <property type="project" value="InterPro"/>
</dbReference>
<dbReference type="PANTHER" id="PTHR48019">
    <property type="entry name" value="SERUM RESPONSE FACTOR HOMOLOG"/>
    <property type="match status" value="1"/>
</dbReference>
<evidence type="ECO:0000313" key="9">
    <source>
        <dbReference type="EMBL" id="TVU30100.1"/>
    </source>
</evidence>
<dbReference type="GO" id="GO:0046983">
    <property type="term" value="F:protein dimerization activity"/>
    <property type="evidence" value="ECO:0007669"/>
    <property type="project" value="InterPro"/>
</dbReference>
<dbReference type="Gene3D" id="3.40.1810.10">
    <property type="entry name" value="Transcription factor, MADS-box"/>
    <property type="match status" value="1"/>
</dbReference>
<keyword evidence="5" id="KW-0539">Nucleus</keyword>
<dbReference type="SUPFAM" id="SSF55455">
    <property type="entry name" value="SRF-like"/>
    <property type="match status" value="1"/>
</dbReference>
<keyword evidence="10" id="KW-1185">Reference proteome</keyword>
<dbReference type="EMBL" id="RWGY01000011">
    <property type="protein sequence ID" value="TVU30100.1"/>
    <property type="molecule type" value="Genomic_DNA"/>
</dbReference>
<gene>
    <name evidence="9" type="ORF">EJB05_21707</name>
</gene>
<proteinExistence type="predicted"/>
<dbReference type="InterPro" id="IPR002100">
    <property type="entry name" value="TF_MADSbox"/>
</dbReference>
<keyword evidence="6" id="KW-0175">Coiled coil</keyword>
<evidence type="ECO:0000256" key="6">
    <source>
        <dbReference type="SAM" id="Coils"/>
    </source>
</evidence>
<keyword evidence="2" id="KW-0805">Transcription regulation</keyword>
<evidence type="ECO:0000256" key="7">
    <source>
        <dbReference type="SAM" id="MobiDB-lite"/>
    </source>
</evidence>
<feature type="domain" description="MADS-box" evidence="8">
    <location>
        <begin position="1"/>
        <end position="52"/>
    </location>
</feature>
<dbReference type="GO" id="GO:0005634">
    <property type="term" value="C:nucleus"/>
    <property type="evidence" value="ECO:0007669"/>
    <property type="project" value="UniProtKB-SubCell"/>
</dbReference>
<dbReference type="PROSITE" id="PS50066">
    <property type="entry name" value="MADS_BOX_2"/>
    <property type="match status" value="1"/>
</dbReference>
<keyword evidence="3" id="KW-0238">DNA-binding</keyword>
<evidence type="ECO:0000256" key="2">
    <source>
        <dbReference type="ARBA" id="ARBA00023015"/>
    </source>
</evidence>
<sequence length="309" mass="32962">MARKKVTLKLIADRSARCVTLKKRRASLMKKAHELATLCGVDACVVVYGEGGAYPPETFPPSSVVAARVLNRFKDLLEMEQHKKMLDMEAFLKQRTDKIKAQLEKAQRENDKREAALLLSGAIDGRRPITDLSTDELTILGQTVNARLKSIDEHIQKLPGQGHSNPLMALHLSLASLPPPPPMVPYTASAGVGHMDVKAEGVQGQLVDVKTEGVGGGGKTEVHAPLDGAQGRLVNVKTEGFGGGSGSFGGDAAGPSTSEGVGDTDIPQAQLSNTFAGFTWSPQDVMPLPSAGCKEKLRRKSSHLELQCP</sequence>
<feature type="non-terminal residue" evidence="9">
    <location>
        <position position="1"/>
    </location>
</feature>
<evidence type="ECO:0000259" key="8">
    <source>
        <dbReference type="PROSITE" id="PS50066"/>
    </source>
</evidence>
<comment type="caution">
    <text evidence="9">The sequence shown here is derived from an EMBL/GenBank/DDBJ whole genome shotgun (WGS) entry which is preliminary data.</text>
</comment>
<dbReference type="CDD" id="cd00266">
    <property type="entry name" value="MADS_SRF_like"/>
    <property type="match status" value="1"/>
</dbReference>
<dbReference type="InterPro" id="IPR050142">
    <property type="entry name" value="MADS-box/MEF2_TF"/>
</dbReference>
<dbReference type="SMART" id="SM00432">
    <property type="entry name" value="MADS"/>
    <property type="match status" value="1"/>
</dbReference>
<feature type="region of interest" description="Disordered" evidence="7">
    <location>
        <begin position="242"/>
        <end position="267"/>
    </location>
</feature>
<evidence type="ECO:0000256" key="3">
    <source>
        <dbReference type="ARBA" id="ARBA00023125"/>
    </source>
</evidence>
<evidence type="ECO:0000256" key="1">
    <source>
        <dbReference type="ARBA" id="ARBA00004123"/>
    </source>
</evidence>
<keyword evidence="4" id="KW-0804">Transcription</keyword>
<dbReference type="GO" id="GO:0000981">
    <property type="term" value="F:DNA-binding transcription factor activity, RNA polymerase II-specific"/>
    <property type="evidence" value="ECO:0007669"/>
    <property type="project" value="InterPro"/>
</dbReference>
<organism evidence="9 10">
    <name type="scientific">Eragrostis curvula</name>
    <name type="common">weeping love grass</name>
    <dbReference type="NCBI Taxonomy" id="38414"/>
    <lineage>
        <taxon>Eukaryota</taxon>
        <taxon>Viridiplantae</taxon>
        <taxon>Streptophyta</taxon>
        <taxon>Embryophyta</taxon>
        <taxon>Tracheophyta</taxon>
        <taxon>Spermatophyta</taxon>
        <taxon>Magnoliopsida</taxon>
        <taxon>Liliopsida</taxon>
        <taxon>Poales</taxon>
        <taxon>Poaceae</taxon>
        <taxon>PACMAD clade</taxon>
        <taxon>Chloridoideae</taxon>
        <taxon>Eragrostideae</taxon>
        <taxon>Eragrostidinae</taxon>
        <taxon>Eragrostis</taxon>
    </lineage>
</organism>
<evidence type="ECO:0000256" key="5">
    <source>
        <dbReference type="ARBA" id="ARBA00023242"/>
    </source>
</evidence>
<feature type="compositionally biased region" description="Gly residues" evidence="7">
    <location>
        <begin position="242"/>
        <end position="252"/>
    </location>
</feature>
<dbReference type="InterPro" id="IPR033897">
    <property type="entry name" value="SRF-like_MADS-box"/>
</dbReference>
<evidence type="ECO:0000313" key="10">
    <source>
        <dbReference type="Proteomes" id="UP000324897"/>
    </source>
</evidence>
<name>A0A5J9V430_9POAL</name>
<protein>
    <recommendedName>
        <fullName evidence="8">MADS-box domain-containing protein</fullName>
    </recommendedName>
</protein>
<dbReference type="GO" id="GO:0045944">
    <property type="term" value="P:positive regulation of transcription by RNA polymerase II"/>
    <property type="evidence" value="ECO:0007669"/>
    <property type="project" value="InterPro"/>
</dbReference>
<comment type="subcellular location">
    <subcellularLocation>
        <location evidence="1">Nucleus</location>
    </subcellularLocation>
</comment>
<dbReference type="AlphaFoldDB" id="A0A5J9V430"/>
<dbReference type="Gramene" id="TVU30100">
    <property type="protein sequence ID" value="TVU30100"/>
    <property type="gene ID" value="EJB05_21707"/>
</dbReference>
<accession>A0A5J9V430</accession>
<dbReference type="PRINTS" id="PR00404">
    <property type="entry name" value="MADSDOMAIN"/>
</dbReference>
<dbReference type="Pfam" id="PF00319">
    <property type="entry name" value="SRF-TF"/>
    <property type="match status" value="1"/>
</dbReference>
<dbReference type="InterPro" id="IPR036879">
    <property type="entry name" value="TF_MADSbox_sf"/>
</dbReference>
<feature type="coiled-coil region" evidence="6">
    <location>
        <begin position="89"/>
        <end position="116"/>
    </location>
</feature>
<evidence type="ECO:0000256" key="4">
    <source>
        <dbReference type="ARBA" id="ARBA00023163"/>
    </source>
</evidence>
<dbReference type="OrthoDB" id="779403at2759"/>